<name>A0A934VE12_9BACT</name>
<protein>
    <recommendedName>
        <fullName evidence="6">Large ribosomal subunit protein uL23</fullName>
    </recommendedName>
</protein>
<dbReference type="GO" id="GO:1990904">
    <property type="term" value="C:ribonucleoprotein complex"/>
    <property type="evidence" value="ECO:0007669"/>
    <property type="project" value="UniProtKB-KW"/>
</dbReference>
<sequence>MKDLYQVIKNVRISEKATMLNELNNEVVLEVDRRANKLEIKRAVEQLLGKKVVGVRTLNQAGKLKRQRRADAGRTNHWKKAIVRLKEGENLDLV</sequence>
<evidence type="ECO:0000256" key="2">
    <source>
        <dbReference type="ARBA" id="ARBA00022730"/>
    </source>
</evidence>
<dbReference type="InterPro" id="IPR012677">
    <property type="entry name" value="Nucleotide-bd_a/b_plait_sf"/>
</dbReference>
<dbReference type="PROSITE" id="PS00050">
    <property type="entry name" value="RIBOSOMAL_L23"/>
    <property type="match status" value="1"/>
</dbReference>
<dbReference type="GO" id="GO:0006412">
    <property type="term" value="P:translation"/>
    <property type="evidence" value="ECO:0007669"/>
    <property type="project" value="UniProtKB-UniRule"/>
</dbReference>
<evidence type="ECO:0000256" key="4">
    <source>
        <dbReference type="ARBA" id="ARBA00022980"/>
    </source>
</evidence>
<keyword evidence="5 6" id="KW-0687">Ribonucleoprotein</keyword>
<keyword evidence="4 6" id="KW-0689">Ribosomal protein</keyword>
<comment type="caution">
    <text evidence="8">The sequence shown here is derived from an EMBL/GenBank/DDBJ whole genome shotgun (WGS) entry which is preliminary data.</text>
</comment>
<dbReference type="GO" id="GO:0019843">
    <property type="term" value="F:rRNA binding"/>
    <property type="evidence" value="ECO:0007669"/>
    <property type="project" value="UniProtKB-UniRule"/>
</dbReference>
<evidence type="ECO:0000256" key="1">
    <source>
        <dbReference type="ARBA" id="ARBA00006700"/>
    </source>
</evidence>
<dbReference type="Gene3D" id="3.30.70.330">
    <property type="match status" value="1"/>
</dbReference>
<dbReference type="AlphaFoldDB" id="A0A934VE12"/>
<evidence type="ECO:0000313" key="8">
    <source>
        <dbReference type="EMBL" id="MBK1825586.1"/>
    </source>
</evidence>
<evidence type="ECO:0000256" key="6">
    <source>
        <dbReference type="HAMAP-Rule" id="MF_01369"/>
    </source>
</evidence>
<dbReference type="InterPro" id="IPR001014">
    <property type="entry name" value="Ribosomal_uL23_CS"/>
</dbReference>
<keyword evidence="9" id="KW-1185">Reference proteome</keyword>
<evidence type="ECO:0000256" key="5">
    <source>
        <dbReference type="ARBA" id="ARBA00023274"/>
    </source>
</evidence>
<dbReference type="InterPro" id="IPR013025">
    <property type="entry name" value="Ribosomal_uL23-like"/>
</dbReference>
<dbReference type="NCBIfam" id="NF004359">
    <property type="entry name" value="PRK05738.1-3"/>
    <property type="match status" value="1"/>
</dbReference>
<reference evidence="8" key="1">
    <citation type="submission" date="2021-01" db="EMBL/GenBank/DDBJ databases">
        <title>Modified the classification status of verrucomicrobia.</title>
        <authorList>
            <person name="Feng X."/>
        </authorList>
    </citation>
    <scope>NUCLEOTIDE SEQUENCE</scope>
    <source>
        <strain evidence="8">KCTC 22201</strain>
    </source>
</reference>
<proteinExistence type="inferred from homology"/>
<evidence type="ECO:0000256" key="7">
    <source>
        <dbReference type="RuleBase" id="RU003934"/>
    </source>
</evidence>
<dbReference type="PANTHER" id="PTHR11620">
    <property type="entry name" value="60S RIBOSOMAL PROTEIN L23A"/>
    <property type="match status" value="1"/>
</dbReference>
<keyword evidence="2 6" id="KW-0699">rRNA-binding</keyword>
<dbReference type="InterPro" id="IPR012678">
    <property type="entry name" value="Ribosomal_uL23/eL15/eS24_sf"/>
</dbReference>
<comment type="function">
    <text evidence="6">One of the early assembly proteins it binds 23S rRNA. One of the proteins that surrounds the polypeptide exit tunnel on the outside of the ribosome. Forms the main docking site for trigger factor binding to the ribosome.</text>
</comment>
<accession>A0A934VE12</accession>
<dbReference type="SUPFAM" id="SSF54189">
    <property type="entry name" value="Ribosomal proteins S24e, L23 and L15e"/>
    <property type="match status" value="1"/>
</dbReference>
<dbReference type="GO" id="GO:0005840">
    <property type="term" value="C:ribosome"/>
    <property type="evidence" value="ECO:0007669"/>
    <property type="project" value="UniProtKB-KW"/>
</dbReference>
<comment type="similarity">
    <text evidence="1 6 7">Belongs to the universal ribosomal protein uL23 family.</text>
</comment>
<dbReference type="NCBIfam" id="NF004363">
    <property type="entry name" value="PRK05738.2-4"/>
    <property type="match status" value="1"/>
</dbReference>
<gene>
    <name evidence="6 8" type="primary">rplW</name>
    <name evidence="8" type="ORF">JIN81_01025</name>
</gene>
<organism evidence="8 9">
    <name type="scientific">Haloferula rosea</name>
    <dbReference type="NCBI Taxonomy" id="490093"/>
    <lineage>
        <taxon>Bacteria</taxon>
        <taxon>Pseudomonadati</taxon>
        <taxon>Verrucomicrobiota</taxon>
        <taxon>Verrucomicrobiia</taxon>
        <taxon>Verrucomicrobiales</taxon>
        <taxon>Verrucomicrobiaceae</taxon>
        <taxon>Haloferula</taxon>
    </lineage>
</organism>
<dbReference type="GO" id="GO:0003735">
    <property type="term" value="F:structural constituent of ribosome"/>
    <property type="evidence" value="ECO:0007669"/>
    <property type="project" value="InterPro"/>
</dbReference>
<evidence type="ECO:0000313" key="9">
    <source>
        <dbReference type="Proteomes" id="UP000658278"/>
    </source>
</evidence>
<dbReference type="EMBL" id="JAENII010000001">
    <property type="protein sequence ID" value="MBK1825586.1"/>
    <property type="molecule type" value="Genomic_DNA"/>
</dbReference>
<keyword evidence="3 6" id="KW-0694">RNA-binding</keyword>
<evidence type="ECO:0000256" key="3">
    <source>
        <dbReference type="ARBA" id="ARBA00022884"/>
    </source>
</evidence>
<dbReference type="Proteomes" id="UP000658278">
    <property type="component" value="Unassembled WGS sequence"/>
</dbReference>
<dbReference type="RefSeq" id="WP_200275367.1">
    <property type="nucleotide sequence ID" value="NZ_JAENII010000001.1"/>
</dbReference>
<dbReference type="HAMAP" id="MF_01369_B">
    <property type="entry name" value="Ribosomal_uL23_B"/>
    <property type="match status" value="1"/>
</dbReference>
<dbReference type="Pfam" id="PF00276">
    <property type="entry name" value="Ribosomal_L23"/>
    <property type="match status" value="1"/>
</dbReference>
<comment type="subunit">
    <text evidence="6">Part of the 50S ribosomal subunit. Contacts protein L29, and trigger factor when it is bound to the ribosome.</text>
</comment>